<evidence type="ECO:0000256" key="1">
    <source>
        <dbReference type="SAM" id="Coils"/>
    </source>
</evidence>
<dbReference type="Proteomes" id="UP001580430">
    <property type="component" value="Unassembled WGS sequence"/>
</dbReference>
<comment type="caution">
    <text evidence="2">The sequence shown here is derived from an EMBL/GenBank/DDBJ whole genome shotgun (WGS) entry which is preliminary data.</text>
</comment>
<accession>A0ABV5BXQ5</accession>
<dbReference type="RefSeq" id="WP_375518352.1">
    <property type="nucleotide sequence ID" value="NZ_JBHIRY010000001.1"/>
</dbReference>
<keyword evidence="3" id="KW-1185">Reference proteome</keyword>
<name>A0ABV5BXQ5_9BACL</name>
<evidence type="ECO:0000313" key="3">
    <source>
        <dbReference type="Proteomes" id="UP001580430"/>
    </source>
</evidence>
<gene>
    <name evidence="2" type="ORF">ACE5LO_01705</name>
</gene>
<reference evidence="2 3" key="1">
    <citation type="submission" date="2024-09" db="EMBL/GenBank/DDBJ databases">
        <title>Paenibacillus zeirhizospherea sp. nov., isolated from surface of the maize (Zea mays) roots in a horticulture field, Hungary.</title>
        <authorList>
            <person name="Marton D."/>
            <person name="Farkas M."/>
            <person name="Bedics A."/>
            <person name="Toth E."/>
            <person name="Tancsics A."/>
            <person name="Boka K."/>
            <person name="Marati G."/>
            <person name="Kriszt B."/>
            <person name="Cserhati M."/>
        </authorList>
    </citation>
    <scope>NUCLEOTIDE SEQUENCE [LARGE SCALE GENOMIC DNA]</scope>
    <source>
        <strain evidence="2 3">JCM 18446</strain>
    </source>
</reference>
<proteinExistence type="predicted"/>
<evidence type="ECO:0000313" key="2">
    <source>
        <dbReference type="EMBL" id="MFB5759100.1"/>
    </source>
</evidence>
<dbReference type="EMBL" id="JBHIRY010000001">
    <property type="protein sequence ID" value="MFB5759100.1"/>
    <property type="molecule type" value="Genomic_DNA"/>
</dbReference>
<protein>
    <submittedName>
        <fullName evidence="2">Uncharacterized protein</fullName>
    </submittedName>
</protein>
<feature type="coiled-coil region" evidence="1">
    <location>
        <begin position="98"/>
        <end position="125"/>
    </location>
</feature>
<keyword evidence="1" id="KW-0175">Coiled coil</keyword>
<organism evidence="2 3">
    <name type="scientific">Paenibacillus medicaginis</name>
    <dbReference type="NCBI Taxonomy" id="1470560"/>
    <lineage>
        <taxon>Bacteria</taxon>
        <taxon>Bacillati</taxon>
        <taxon>Bacillota</taxon>
        <taxon>Bacilli</taxon>
        <taxon>Bacillales</taxon>
        <taxon>Paenibacillaceae</taxon>
        <taxon>Paenibacillus</taxon>
    </lineage>
</organism>
<sequence>MTTYDEIFTEFLVITKTEPVNVPTEQDKIYDVIHSAVRHYNNRMRTKVMCDDLTETISEELDDDELIIIANFLKLAFLENQLIYFTTLWQPFAQDIGLRNYQAQIKSMEYLIKRQEDKLDQIINRIQTDYL</sequence>